<evidence type="ECO:0000313" key="3">
    <source>
        <dbReference type="Proteomes" id="UP000092665"/>
    </source>
</evidence>
<dbReference type="AlphaFoldDB" id="A0A1B8YMW6"/>
<sequence length="719" mass="79936">MWEDFDAIDLFFLEFADNPQASGVTLYANGRNQVAVTLTFRARAKCGGYLPLTANDVLSVAWLHHTGNGDRLYSAEQKNTPWRAQFIADVFTQPVSWLVSQISSSDAKLSCDNLVRVTWYVSCSPWNTLAATSLSVGVTIAGKRYITDDYRVPDRHSHLLVDVLPQKKYVSNVDDDNSDVTLKRYDTATIKTTDTNNNSVSIDQDNYYLAFSDSSLYINKVDINSECWQGDLNATLDSPAKPFYTGQGSYPRSGFIWPLGTQKSVYCTLYTSPGEYASSFTDLNSFQATVNEYPGQLCLTRLAWQDSPESANDAYYYAYVTYYDQNGNSGNVILEPNSSDEGNTIGILNWQEVFGSFKELKIEALGSEGIAESSATIYANGLNQVGLRLRVEAMDTKGVAIPLQTSDISGLTYLCDYGDRSKLTLDGDASSTSSEWAYAGVPNDFFNPVYPVGESYVVSAQSQDTVSEATIVYYLYSQQNGQNNSKDIAMGITVNDVEYTTAENDPNYGTPSYVVIKTLVTLNYIYSGNGQSGGEDNNSDFTFTREDTAKPKSTTNSNYTADQDNYYVRLRSASIFKIVFSDPGVVETQPYTSGSYYYRPYYINSWDEGFMNGYIWAQGEDRIVIAVDCDAYGNATSSGYNHYAGNHYNIEVCQDGTTSLCLTRMAYNYVSPGYDTYHYQARIYEFYVSLYDQYGNVGYVNFPWPGGDANTIVIANGKS</sequence>
<feature type="region of interest" description="Disordered" evidence="1">
    <location>
        <begin position="535"/>
        <end position="557"/>
    </location>
</feature>
<protein>
    <submittedName>
        <fullName evidence="2">Uncharacterized protein</fullName>
    </submittedName>
</protein>
<dbReference type="EMBL" id="LOIC01000012">
    <property type="protein sequence ID" value="OCA56490.1"/>
    <property type="molecule type" value="Genomic_DNA"/>
</dbReference>
<dbReference type="Proteomes" id="UP000092665">
    <property type="component" value="Unassembled WGS sequence"/>
</dbReference>
<reference evidence="3" key="1">
    <citation type="submission" date="2015-11" db="EMBL/GenBank/DDBJ databases">
        <authorList>
            <person name="Tobias N.J."/>
            <person name="Mishra B."/>
            <person name="Gupta D.K."/>
            <person name="Thines M."/>
            <person name="Stinear T.P."/>
            <person name="Bode H.B."/>
        </authorList>
    </citation>
    <scope>NUCLEOTIDE SEQUENCE [LARGE SCALE GENOMIC DNA]</scope>
    <source>
        <strain evidence="3">PB45.5</strain>
    </source>
</reference>
<keyword evidence="3" id="KW-1185">Reference proteome</keyword>
<evidence type="ECO:0000256" key="1">
    <source>
        <dbReference type="SAM" id="MobiDB-lite"/>
    </source>
</evidence>
<comment type="caution">
    <text evidence="2">The sequence shown here is derived from an EMBL/GenBank/DDBJ whole genome shotgun (WGS) entry which is preliminary data.</text>
</comment>
<gene>
    <name evidence="2" type="ORF">Phpb_00397</name>
</gene>
<dbReference type="RefSeq" id="WP_065388944.1">
    <property type="nucleotide sequence ID" value="NZ_CAWMQN010000012.1"/>
</dbReference>
<proteinExistence type="predicted"/>
<evidence type="ECO:0000313" key="2">
    <source>
        <dbReference type="EMBL" id="OCA56490.1"/>
    </source>
</evidence>
<accession>A0A1B8YMW6</accession>
<name>A0A1B8YMW6_9GAMM</name>
<organism evidence="2 3">
    <name type="scientific">Photorhabdus namnaonensis</name>
    <dbReference type="NCBI Taxonomy" id="1851568"/>
    <lineage>
        <taxon>Bacteria</taxon>
        <taxon>Pseudomonadati</taxon>
        <taxon>Pseudomonadota</taxon>
        <taxon>Gammaproteobacteria</taxon>
        <taxon>Enterobacterales</taxon>
        <taxon>Morganellaceae</taxon>
        <taxon>Photorhabdus</taxon>
    </lineage>
</organism>